<dbReference type="PANTHER" id="PTHR31623:SF122">
    <property type="entry name" value="HXXXD-TYPE ACYL-TRANSFERASE FAMILY PROTEIN"/>
    <property type="match status" value="1"/>
</dbReference>
<proteinExistence type="inferred from homology"/>
<dbReference type="EMBL" id="GGEC01039180">
    <property type="protein sequence ID" value="MBX19664.1"/>
    <property type="molecule type" value="Transcribed_RNA"/>
</dbReference>
<dbReference type="Pfam" id="PF02458">
    <property type="entry name" value="Transferase"/>
    <property type="match status" value="1"/>
</dbReference>
<evidence type="ECO:0000256" key="1">
    <source>
        <dbReference type="ARBA" id="ARBA00009861"/>
    </source>
</evidence>
<dbReference type="AlphaFoldDB" id="A0A2P2LNW4"/>
<evidence type="ECO:0008006" key="5">
    <source>
        <dbReference type="Google" id="ProtNLM"/>
    </source>
</evidence>
<dbReference type="InterPro" id="IPR023213">
    <property type="entry name" value="CAT-like_dom_sf"/>
</dbReference>
<sequence>MEITVQIVAKQTVKPSSPTPDHLRNFKLCLLDQLSPAAHGSVILFYLTIGNRSTYDYKFQQLKGSLADTLTRFYPLAGRIREDSSIECNDHGVVFAQAKVNCFLSDCLESPDAKLLSKLIPGEFDNGSVLAVQSTCFDCGGLAIGVCISYKIGDGSTLSTFIQSWAAAALVGSAEAAVPLLNAASIFPPQNLPLPTPPPAESRTDMSVTRRFVFDGSKIAALKAKSTSETVTNPTRVEAVTALIWKCAMNASRSNSDHISLSILSQSGDIRKKMVPPLPGHTIGHLVGYFASLATESEMELKSLVAQLRKGEQDFGENYVEKLQGDQETFLAISKSIQEAGLLLQRGATDFYISISLCRFPFYGVDFGWGRPSWVTVPSGAYTNVFAMIETRNGDGIEAWVTLTEDDMAFFERDQDLLAVASSNPSACNCPIMPQSSL</sequence>
<comment type="similarity">
    <text evidence="1">Belongs to the plant acyltransferase family.</text>
</comment>
<name>A0A2P2LNW4_RHIMU</name>
<evidence type="ECO:0000256" key="2">
    <source>
        <dbReference type="ARBA" id="ARBA00022679"/>
    </source>
</evidence>
<protein>
    <recommendedName>
        <fullName evidence="5">BAHD acyltransferase At5g47980-like</fullName>
    </recommendedName>
</protein>
<dbReference type="Gene3D" id="3.30.559.10">
    <property type="entry name" value="Chloramphenicol acetyltransferase-like domain"/>
    <property type="match status" value="2"/>
</dbReference>
<accession>A0A2P2LNW4</accession>
<keyword evidence="2" id="KW-0808">Transferase</keyword>
<organism evidence="4">
    <name type="scientific">Rhizophora mucronata</name>
    <name type="common">Asiatic mangrove</name>
    <dbReference type="NCBI Taxonomy" id="61149"/>
    <lineage>
        <taxon>Eukaryota</taxon>
        <taxon>Viridiplantae</taxon>
        <taxon>Streptophyta</taxon>
        <taxon>Embryophyta</taxon>
        <taxon>Tracheophyta</taxon>
        <taxon>Spermatophyta</taxon>
        <taxon>Magnoliopsida</taxon>
        <taxon>eudicotyledons</taxon>
        <taxon>Gunneridae</taxon>
        <taxon>Pentapetalae</taxon>
        <taxon>rosids</taxon>
        <taxon>fabids</taxon>
        <taxon>Malpighiales</taxon>
        <taxon>Rhizophoraceae</taxon>
        <taxon>Rhizophora</taxon>
    </lineage>
</organism>
<dbReference type="GO" id="GO:0016746">
    <property type="term" value="F:acyltransferase activity"/>
    <property type="evidence" value="ECO:0007669"/>
    <property type="project" value="UniProtKB-KW"/>
</dbReference>
<reference evidence="4" key="1">
    <citation type="submission" date="2018-02" db="EMBL/GenBank/DDBJ databases">
        <title>Rhizophora mucronata_Transcriptome.</title>
        <authorList>
            <person name="Meera S.P."/>
            <person name="Sreeshan A."/>
            <person name="Augustine A."/>
        </authorList>
    </citation>
    <scope>NUCLEOTIDE SEQUENCE</scope>
    <source>
        <tissue evidence="4">Leaf</tissue>
    </source>
</reference>
<dbReference type="PANTHER" id="PTHR31623">
    <property type="entry name" value="F21J9.9"/>
    <property type="match status" value="1"/>
</dbReference>
<evidence type="ECO:0000256" key="3">
    <source>
        <dbReference type="ARBA" id="ARBA00023315"/>
    </source>
</evidence>
<keyword evidence="3" id="KW-0012">Acyltransferase</keyword>
<evidence type="ECO:0000313" key="4">
    <source>
        <dbReference type="EMBL" id="MBX19664.1"/>
    </source>
</evidence>